<dbReference type="Pfam" id="PF08366">
    <property type="entry name" value="LLGL"/>
    <property type="match status" value="1"/>
</dbReference>
<dbReference type="PANTHER" id="PTHR10241">
    <property type="entry name" value="LETHAL 2 GIANT LARVAE PROTEIN"/>
    <property type="match status" value="1"/>
</dbReference>
<dbReference type="InterPro" id="IPR000664">
    <property type="entry name" value="Lethal2_giant"/>
</dbReference>
<keyword evidence="4" id="KW-0677">Repeat</keyword>
<feature type="region of interest" description="Disordered" evidence="5">
    <location>
        <begin position="461"/>
        <end position="488"/>
    </location>
</feature>
<organism evidence="7 8">
    <name type="scientific">Macrostomum lignano</name>
    <dbReference type="NCBI Taxonomy" id="282301"/>
    <lineage>
        <taxon>Eukaryota</taxon>
        <taxon>Metazoa</taxon>
        <taxon>Spiralia</taxon>
        <taxon>Lophotrochozoa</taxon>
        <taxon>Platyhelminthes</taxon>
        <taxon>Rhabditophora</taxon>
        <taxon>Macrostomorpha</taxon>
        <taxon>Macrostomida</taxon>
        <taxon>Macrostomidae</taxon>
        <taxon>Macrostomum</taxon>
    </lineage>
</organism>
<name>A0A267EUQ4_9PLAT</name>
<feature type="compositionally biased region" description="Low complexity" evidence="5">
    <location>
        <begin position="1261"/>
        <end position="1276"/>
    </location>
</feature>
<accession>A0A267EUQ4</accession>
<evidence type="ECO:0000256" key="4">
    <source>
        <dbReference type="ARBA" id="ARBA00022737"/>
    </source>
</evidence>
<keyword evidence="3" id="KW-0853">WD repeat</keyword>
<feature type="region of interest" description="Disordered" evidence="5">
    <location>
        <begin position="711"/>
        <end position="889"/>
    </location>
</feature>
<dbReference type="GO" id="GO:0045159">
    <property type="term" value="F:myosin II binding"/>
    <property type="evidence" value="ECO:0007669"/>
    <property type="project" value="TreeGrafter"/>
</dbReference>
<dbReference type="Gene3D" id="2.130.10.10">
    <property type="entry name" value="YVTN repeat-like/Quinoprotein amine dehydrogenase"/>
    <property type="match status" value="1"/>
</dbReference>
<feature type="region of interest" description="Disordered" evidence="5">
    <location>
        <begin position="1127"/>
        <end position="1164"/>
    </location>
</feature>
<dbReference type="InterPro" id="IPR015943">
    <property type="entry name" value="WD40/YVTN_repeat-like_dom_sf"/>
</dbReference>
<dbReference type="GO" id="GO:0030864">
    <property type="term" value="C:cortical actin cytoskeleton"/>
    <property type="evidence" value="ECO:0007669"/>
    <property type="project" value="TreeGrafter"/>
</dbReference>
<dbReference type="GO" id="GO:0051294">
    <property type="term" value="P:establishment of spindle orientation"/>
    <property type="evidence" value="ECO:0007669"/>
    <property type="project" value="TreeGrafter"/>
</dbReference>
<dbReference type="OrthoDB" id="19944at2759"/>
<dbReference type="GO" id="GO:0006893">
    <property type="term" value="P:Golgi to plasma membrane transport"/>
    <property type="evidence" value="ECO:0007669"/>
    <property type="project" value="TreeGrafter"/>
</dbReference>
<feature type="compositionally biased region" description="Low complexity" evidence="5">
    <location>
        <begin position="1127"/>
        <end position="1151"/>
    </location>
</feature>
<evidence type="ECO:0000256" key="3">
    <source>
        <dbReference type="ARBA" id="ARBA00022574"/>
    </source>
</evidence>
<comment type="caution">
    <text evidence="7">The sequence shown here is derived from an EMBL/GenBank/DDBJ whole genome shotgun (WGS) entry which is preliminary data.</text>
</comment>
<feature type="compositionally biased region" description="Basic residues" evidence="5">
    <location>
        <begin position="744"/>
        <end position="754"/>
    </location>
</feature>
<evidence type="ECO:0000256" key="5">
    <source>
        <dbReference type="SAM" id="MobiDB-lite"/>
    </source>
</evidence>
<keyword evidence="2" id="KW-0268">Exocytosis</keyword>
<keyword evidence="8" id="KW-1185">Reference proteome</keyword>
<evidence type="ECO:0000256" key="1">
    <source>
        <dbReference type="ARBA" id="ARBA00008070"/>
    </source>
</evidence>
<feature type="compositionally biased region" description="Low complexity" evidence="5">
    <location>
        <begin position="857"/>
        <end position="875"/>
    </location>
</feature>
<gene>
    <name evidence="7" type="ORF">BOX15_Mlig026266g1</name>
</gene>
<comment type="similarity">
    <text evidence="1">Belongs to the WD repeat L(2)GL family.</text>
</comment>
<feature type="domain" description="Lethal giant larvae homologue 2" evidence="6">
    <location>
        <begin position="293"/>
        <end position="396"/>
    </location>
</feature>
<feature type="compositionally biased region" description="Basic and acidic residues" evidence="5">
    <location>
        <begin position="820"/>
        <end position="853"/>
    </location>
</feature>
<feature type="region of interest" description="Disordered" evidence="5">
    <location>
        <begin position="1254"/>
        <end position="1276"/>
    </location>
</feature>
<dbReference type="SUPFAM" id="SSF50978">
    <property type="entry name" value="WD40 repeat-like"/>
    <property type="match status" value="1"/>
</dbReference>
<dbReference type="STRING" id="282301.A0A267EUQ4"/>
<sequence length="1276" mass="133050">MAKLIGTFRDLPHKLHLSSGGQAKASDKQLKQFKEFFDLGELCKIGFPDNATTIAHDPQLNLLAIGTKTGEILIYGAPGHEFSACHKDACEIKQLLFLPEEGRLVSLTSDNRLHKWELNENTSGSHSNWRLEHAADLLAGPADGADGQTATTMGLIGGDRLCLGYASGSVRLVEVKDWKFAESATSGEAIDKGLTEEARSQLHGWGSVVSIEASPTTGKQIAIGFSSGTVAVLNSSDCSLHSVAPGAAELRCLSWQTDASAIYTGHSDGSYAVWRADEPAEASRLLKTADNPQTVYGPFPCLPVTHLVHRTAKLGSITVLAGGMAKNTHADRHTVTLLREQEHVCLDLCSPVVDLALLCSPGDGNTGQAGYDEPHTLLVLCESQLVALDLYGAQWPEFRLPYLSAVSATGAPITAARIYGAETAGTEQIRAALLAAASDSSSSGYSTRAWPINGGKTLVRPAAEESEKPPATEPAAANQEATTSAGGDSEAKQAIWDLLVTGHGDGSVAFWQIGQTGSGTSAALLYTLNTADVFSDAPAAEAAEPTDVGGFPPFRAVGQRWRRSEMVDDRFAVTVIDLASDCLLVGGAAGQATLWRLAAAGAAAAPVEVDVRTVNADIVSPGKDSPYAWEGQAPLRVREEPWQPPAGRLFEPASIISAFPPDRICSLTLDVGRGLAAVGTGFGLALIDTGANRCLTTHCTLAVASQTGAAAAPPATPAKGSGSAAAAPSHSSAGSSITKSLRQSFRRLKKLRGGKRQEYTVTTEEAAEAAAAAGPSTSAETQPEAASEEPAAGTPAEKKKEKKEKEKKEKEKKDKKDKKEKKEEKAEEKKEEKPEEKKEEKAEEAKTESKTAEAEPTESATPAAESAPEAAAAVPEKPKQQPLTTELASESPGRIRCLLIADAHLVAAGVSTPALFAGDRSGRVYAFQVSVTDTAAATGEAAAAAPSKQANLVKELHLRHGAPVVAMHVTGEQQQLLVTSEQQVKLFSLPSLRPRCKARILPAEAPAKLRACGLAQFRPAPGSSQQPLTGLAVEDSLGRLMVLGLPQLKILAQLDRNDAAFGSLAYQPAGAVNPLAVAVAGRSRVRLVHLSPAADGRYVAPAGLDLPDWARPVKAAPAQQASPAAAAVAASASPAESAEADTPAAVGAEQQQEPEAEAADRSHHQVAADITMDDIKEYAAAAPLPPTETIPETTDEKSEPAAVTVEAAAEEAQQEQEEKPAPAAVEVVVEPAAKEDAKIEEAPAVSPAEIKAAIVNDGQEAPDASAAAGDTVAAEQ</sequence>
<dbReference type="AlphaFoldDB" id="A0A267EUQ4"/>
<reference evidence="7 8" key="1">
    <citation type="submission" date="2017-06" db="EMBL/GenBank/DDBJ databases">
        <title>A platform for efficient transgenesis in Macrostomum lignano, a flatworm model organism for stem cell research.</title>
        <authorList>
            <person name="Berezikov E."/>
        </authorList>
    </citation>
    <scope>NUCLEOTIDE SEQUENCE [LARGE SCALE GENOMIC DNA]</scope>
    <source>
        <strain evidence="7">DV1</strain>
        <tissue evidence="7">Whole organism</tissue>
    </source>
</reference>
<dbReference type="GO" id="GO:0030866">
    <property type="term" value="P:cortical actin cytoskeleton organization"/>
    <property type="evidence" value="ECO:0007669"/>
    <property type="project" value="TreeGrafter"/>
</dbReference>
<evidence type="ECO:0000313" key="8">
    <source>
        <dbReference type="Proteomes" id="UP000215902"/>
    </source>
</evidence>
<protein>
    <recommendedName>
        <fullName evidence="6">Lethal giant larvae homologue 2 domain-containing protein</fullName>
    </recommendedName>
</protein>
<dbReference type="GO" id="GO:0008593">
    <property type="term" value="P:regulation of Notch signaling pathway"/>
    <property type="evidence" value="ECO:0007669"/>
    <property type="project" value="TreeGrafter"/>
</dbReference>
<dbReference type="InterPro" id="IPR036322">
    <property type="entry name" value="WD40_repeat_dom_sf"/>
</dbReference>
<evidence type="ECO:0000313" key="7">
    <source>
        <dbReference type="EMBL" id="PAA65231.1"/>
    </source>
</evidence>
<dbReference type="GO" id="GO:0019905">
    <property type="term" value="F:syntaxin binding"/>
    <property type="evidence" value="ECO:0007669"/>
    <property type="project" value="TreeGrafter"/>
</dbReference>
<dbReference type="Proteomes" id="UP000215902">
    <property type="component" value="Unassembled WGS sequence"/>
</dbReference>
<evidence type="ECO:0000259" key="6">
    <source>
        <dbReference type="Pfam" id="PF08366"/>
    </source>
</evidence>
<dbReference type="GO" id="GO:0032878">
    <property type="term" value="P:regulation of establishment or maintenance of cell polarity"/>
    <property type="evidence" value="ECO:0007669"/>
    <property type="project" value="TreeGrafter"/>
</dbReference>
<dbReference type="PANTHER" id="PTHR10241:SF29">
    <property type="entry name" value="LETHAL(2) GIANT LARVAE PROTEIN"/>
    <property type="match status" value="1"/>
</dbReference>
<evidence type="ECO:0000256" key="2">
    <source>
        <dbReference type="ARBA" id="ARBA00022483"/>
    </source>
</evidence>
<dbReference type="GO" id="GO:0006887">
    <property type="term" value="P:exocytosis"/>
    <property type="evidence" value="ECO:0007669"/>
    <property type="project" value="UniProtKB-KW"/>
</dbReference>
<dbReference type="InterPro" id="IPR013577">
    <property type="entry name" value="LLGL2"/>
</dbReference>
<feature type="region of interest" description="Disordered" evidence="5">
    <location>
        <begin position="1185"/>
        <end position="1224"/>
    </location>
</feature>
<dbReference type="EMBL" id="NIVC01001672">
    <property type="protein sequence ID" value="PAA65231.1"/>
    <property type="molecule type" value="Genomic_DNA"/>
</dbReference>
<dbReference type="PRINTS" id="PR00962">
    <property type="entry name" value="LETHAL2GIANT"/>
</dbReference>
<feature type="compositionally biased region" description="Basic and acidic residues" evidence="5">
    <location>
        <begin position="796"/>
        <end position="814"/>
    </location>
</feature>
<feature type="compositionally biased region" description="Low complexity" evidence="5">
    <location>
        <begin position="711"/>
        <end position="736"/>
    </location>
</feature>
<dbReference type="SMART" id="SM00320">
    <property type="entry name" value="WD40"/>
    <property type="match status" value="6"/>
</dbReference>
<proteinExistence type="inferred from homology"/>
<dbReference type="GO" id="GO:0005886">
    <property type="term" value="C:plasma membrane"/>
    <property type="evidence" value="ECO:0007669"/>
    <property type="project" value="TreeGrafter"/>
</dbReference>
<dbReference type="GO" id="GO:0005096">
    <property type="term" value="F:GTPase activator activity"/>
    <property type="evidence" value="ECO:0007669"/>
    <property type="project" value="TreeGrafter"/>
</dbReference>
<dbReference type="InterPro" id="IPR001680">
    <property type="entry name" value="WD40_rpt"/>
</dbReference>
<feature type="compositionally biased region" description="Low complexity" evidence="5">
    <location>
        <begin position="759"/>
        <end position="781"/>
    </location>
</feature>